<dbReference type="Proteomes" id="UP000193925">
    <property type="component" value="Chromosome AFERRI"/>
</dbReference>
<dbReference type="Proteomes" id="UP000595420">
    <property type="component" value="Chromosome"/>
</dbReference>
<reference evidence="3" key="2">
    <citation type="submission" date="2014-07" db="EMBL/GenBank/DDBJ databases">
        <title>Initial genome analysis of the psychrotolerant acidophile Acidithiobacillus ferrivorans CF27: insights into iron and sulfur oxidation pathways and into biofilm formation.</title>
        <authorList>
            <person name="Talla E."/>
            <person name="Hedrich S."/>
            <person name="Mangenot S."/>
            <person name="Ji B."/>
            <person name="Johnson D.B."/>
            <person name="Barbe V."/>
            <person name="Bonnefoy V."/>
        </authorList>
    </citation>
    <scope>NUCLEOTIDE SEQUENCE [LARGE SCALE GENOMIC DNA]</scope>
    <source>
        <strain evidence="3">CF27</strain>
    </source>
</reference>
<keyword evidence="3" id="KW-0449">Lipoprotein</keyword>
<reference evidence="5 9" key="5">
    <citation type="submission" date="2020-07" db="EMBL/GenBank/DDBJ databases">
        <title>Complete genome sequence analysis of Acidithiobacillus ferrivorans XJFY6S-08 reveals extreme environmental adaptation to alpine acid mine drainage.</title>
        <authorList>
            <person name="Yan L."/>
            <person name="Ni Y."/>
        </authorList>
    </citation>
    <scope>NUCLEOTIDE SEQUENCE [LARGE SCALE GENOMIC DNA]</scope>
    <source>
        <strain evidence="5 9">XJFY6S-08</strain>
    </source>
</reference>
<proteinExistence type="predicted"/>
<accession>A0A060UMR1</accession>
<reference evidence="6 8" key="4">
    <citation type="submission" date="2017-03" db="EMBL/GenBank/DDBJ databases">
        <authorList>
            <person name="Regsiter A."/>
            <person name="William W."/>
        </authorList>
    </citation>
    <scope>NUCLEOTIDE SEQUENCE [LARGE SCALE GENOMIC DNA]</scope>
    <source>
        <strain evidence="6">PRJEB5721</strain>
    </source>
</reference>
<feature type="compositionally biased region" description="Low complexity" evidence="1">
    <location>
        <begin position="77"/>
        <end position="104"/>
    </location>
</feature>
<keyword evidence="2" id="KW-0732">Signal</keyword>
<sequence>MYEKTNSRFRTLLTISMMIIPMGLAGCASEPDLSQMNAKVDAAQTMAKAAQDTANEALTKANTVQDTQYEAIKRADTAQQTANSAQQTANQAMRAANANNSENP</sequence>
<reference evidence="4 7" key="3">
    <citation type="submission" date="2016-07" db="EMBL/GenBank/DDBJ databases">
        <title>Draft genome of a psychrotolerant acidophile Acidithiobacillus ferrivorans strain YL15.</title>
        <authorList>
            <person name="Peng T."/>
            <person name="Ma L."/>
            <person name="Nan M."/>
            <person name="An N."/>
            <person name="Wang M."/>
            <person name="Qiu G."/>
            <person name="Zeng W."/>
        </authorList>
    </citation>
    <scope>NUCLEOTIDE SEQUENCE [LARGE SCALE GENOMIC DNA]</scope>
    <source>
        <strain evidence="4 7">YL15</strain>
    </source>
</reference>
<evidence type="ECO:0000313" key="9">
    <source>
        <dbReference type="Proteomes" id="UP000595420"/>
    </source>
</evidence>
<evidence type="ECO:0000313" key="8">
    <source>
        <dbReference type="Proteomes" id="UP000193925"/>
    </source>
</evidence>
<keyword evidence="8" id="KW-1185">Reference proteome</keyword>
<organism evidence="3">
    <name type="scientific">Acidithiobacillus ferrivorans</name>
    <dbReference type="NCBI Taxonomy" id="160808"/>
    <lineage>
        <taxon>Bacteria</taxon>
        <taxon>Pseudomonadati</taxon>
        <taxon>Pseudomonadota</taxon>
        <taxon>Acidithiobacillia</taxon>
        <taxon>Acidithiobacillales</taxon>
        <taxon>Acidithiobacillaceae</taxon>
        <taxon>Acidithiobacillus</taxon>
    </lineage>
</organism>
<dbReference type="PROSITE" id="PS51257">
    <property type="entry name" value="PROKAR_LIPOPROTEIN"/>
    <property type="match status" value="1"/>
</dbReference>
<feature type="region of interest" description="Disordered" evidence="1">
    <location>
        <begin position="76"/>
        <end position="104"/>
    </location>
</feature>
<evidence type="ECO:0000313" key="7">
    <source>
        <dbReference type="Proteomes" id="UP000093129"/>
    </source>
</evidence>
<name>A0A060UMR1_9PROT</name>
<protein>
    <submittedName>
        <fullName evidence="3 6">Lipoprotein</fullName>
    </submittedName>
</protein>
<dbReference type="EMBL" id="MASQ01000041">
    <property type="protein sequence ID" value="OCB03857.1"/>
    <property type="molecule type" value="Genomic_DNA"/>
</dbReference>
<dbReference type="EMBL" id="LT841305">
    <property type="protein sequence ID" value="SMH67164.1"/>
    <property type="molecule type" value="Genomic_DNA"/>
</dbReference>
<evidence type="ECO:0000256" key="1">
    <source>
        <dbReference type="SAM" id="MobiDB-lite"/>
    </source>
</evidence>
<dbReference type="Proteomes" id="UP000093129">
    <property type="component" value="Unassembled WGS sequence"/>
</dbReference>
<evidence type="ECO:0000313" key="5">
    <source>
        <dbReference type="EMBL" id="QQD72262.1"/>
    </source>
</evidence>
<reference evidence="3" key="1">
    <citation type="submission" date="2014-03" db="EMBL/GenBank/DDBJ databases">
        <authorList>
            <person name="Genoscope - CEA"/>
        </authorList>
    </citation>
    <scope>NUCLEOTIDE SEQUENCE [LARGE SCALE GENOMIC DNA]</scope>
    <source>
        <strain evidence="3">CF27</strain>
    </source>
</reference>
<feature type="chain" id="PRO_5010899111" evidence="2">
    <location>
        <begin position="26"/>
        <end position="104"/>
    </location>
</feature>
<dbReference type="RefSeq" id="WP_014028077.1">
    <property type="nucleotide sequence ID" value="NZ_CCCS020000023.1"/>
</dbReference>
<evidence type="ECO:0000313" key="3">
    <source>
        <dbReference type="EMBL" id="CDQ09591.1"/>
    </source>
</evidence>
<dbReference type="EMBL" id="CCCS020000023">
    <property type="protein sequence ID" value="CDQ09591.1"/>
    <property type="molecule type" value="Genomic_DNA"/>
</dbReference>
<dbReference type="AlphaFoldDB" id="A0A060UMR1"/>
<feature type="signal peptide" evidence="2">
    <location>
        <begin position="1"/>
        <end position="25"/>
    </location>
</feature>
<dbReference type="EMBL" id="CP059488">
    <property type="protein sequence ID" value="QQD72262.1"/>
    <property type="molecule type" value="Genomic_DNA"/>
</dbReference>
<evidence type="ECO:0000313" key="6">
    <source>
        <dbReference type="EMBL" id="SMH67164.1"/>
    </source>
</evidence>
<evidence type="ECO:0000256" key="2">
    <source>
        <dbReference type="SAM" id="SignalP"/>
    </source>
</evidence>
<evidence type="ECO:0000313" key="4">
    <source>
        <dbReference type="EMBL" id="OCB03857.1"/>
    </source>
</evidence>
<gene>
    <name evidence="3" type="ORF">AFERRI_30237</name>
    <name evidence="6" type="ORF">AFERRI_50365</name>
    <name evidence="4" type="ORF">BBC27_06045</name>
    <name evidence="5" type="ORF">H2515_12765</name>
</gene>